<protein>
    <submittedName>
        <fullName evidence="6">Aldehyde dehydrogenase (NAD+)</fullName>
    </submittedName>
</protein>
<dbReference type="GO" id="GO:0016620">
    <property type="term" value="F:oxidoreductase activity, acting on the aldehyde or oxo group of donors, NAD or NADP as acceptor"/>
    <property type="evidence" value="ECO:0007669"/>
    <property type="project" value="InterPro"/>
</dbReference>
<dbReference type="PROSITE" id="PS00070">
    <property type="entry name" value="ALDEHYDE_DEHYDR_CYS"/>
    <property type="match status" value="1"/>
</dbReference>
<dbReference type="SUPFAM" id="SSF53720">
    <property type="entry name" value="ALDH-like"/>
    <property type="match status" value="1"/>
</dbReference>
<dbReference type="InterPro" id="IPR029510">
    <property type="entry name" value="Ald_DH_CS_GLU"/>
</dbReference>
<feature type="active site" evidence="3">
    <location>
        <position position="245"/>
    </location>
</feature>
<organism evidence="6 7">
    <name type="scientific">Azospirillum brasilense</name>
    <dbReference type="NCBI Taxonomy" id="192"/>
    <lineage>
        <taxon>Bacteria</taxon>
        <taxon>Pseudomonadati</taxon>
        <taxon>Pseudomonadota</taxon>
        <taxon>Alphaproteobacteria</taxon>
        <taxon>Rhodospirillales</taxon>
        <taxon>Azospirillaceae</taxon>
        <taxon>Azospirillum</taxon>
    </lineage>
</organism>
<keyword evidence="2 4" id="KW-0560">Oxidoreductase</keyword>
<feature type="domain" description="Aldehyde dehydrogenase" evidence="5">
    <location>
        <begin position="21"/>
        <end position="469"/>
    </location>
</feature>
<dbReference type="Pfam" id="PF00171">
    <property type="entry name" value="Aldedh"/>
    <property type="match status" value="1"/>
</dbReference>
<dbReference type="Gene3D" id="3.40.605.10">
    <property type="entry name" value="Aldehyde Dehydrogenase, Chain A, domain 1"/>
    <property type="match status" value="1"/>
</dbReference>
<evidence type="ECO:0000313" key="6">
    <source>
        <dbReference type="EMBL" id="TWA63469.1"/>
    </source>
</evidence>
<gene>
    <name evidence="6" type="ORF">FBZ82_113127</name>
</gene>
<dbReference type="InterPro" id="IPR016161">
    <property type="entry name" value="Ald_DH/histidinol_DH"/>
</dbReference>
<evidence type="ECO:0000256" key="1">
    <source>
        <dbReference type="ARBA" id="ARBA00009986"/>
    </source>
</evidence>
<evidence type="ECO:0000256" key="2">
    <source>
        <dbReference type="ARBA" id="ARBA00023002"/>
    </source>
</evidence>
<dbReference type="InterPro" id="IPR016163">
    <property type="entry name" value="Ald_DH_C"/>
</dbReference>
<accession>A0A560AT36</accession>
<dbReference type="FunFam" id="3.40.309.10:FF:000009">
    <property type="entry name" value="Aldehyde dehydrogenase A"/>
    <property type="match status" value="1"/>
</dbReference>
<dbReference type="InterPro" id="IPR015590">
    <property type="entry name" value="Aldehyde_DH_dom"/>
</dbReference>
<proteinExistence type="inferred from homology"/>
<comment type="caution">
    <text evidence="6">The sequence shown here is derived from an EMBL/GenBank/DDBJ whole genome shotgun (WGS) entry which is preliminary data.</text>
</comment>
<dbReference type="EMBL" id="VITF01000013">
    <property type="protein sequence ID" value="TWA63469.1"/>
    <property type="molecule type" value="Genomic_DNA"/>
</dbReference>
<sequence>MMERRNWIAGRLVDGVRLEANRNPARPSEVIGHYAWASVDQAEEALGAARTALPGWATSNPQTRSDVLRRVGDELNARAEELGALLTREEGKTLREGIGEVRRSAQIFHYAAGEPLRQGGEALPGLRDGTTAMVSREPVGVVVLITPWNFPMAVPAWKTAYALAFGNTVVLKPSEVTPACAWELADILHRAGLPAGAFNLVVGDGRTLGPALVDGADAVSFTGSPGVGRAILERSVARMTRVQLELGGKNPLVVHDDADLDLAADIALQGAFHSTGQRCTATSRIIVDRRVHDAFVERLVTRMAALRVGDPMDAATDMGPVVSEAQLAKDLHCIADARGEGAELAFGGGRMDGDGYFLEPTLFVGTDNAMRINRDEVFGPVACVIPADGLDHAIAIANDSDHALSSGIVTRGLASAETFRRRSRAGLVMVNAPTAGIDYHVPFGGRGPSGYGGREQGSAAVEFFTEGKTAYINHGIAG</sequence>
<dbReference type="RefSeq" id="WP_145678918.1">
    <property type="nucleotide sequence ID" value="NZ_VITF01000013.1"/>
</dbReference>
<evidence type="ECO:0000256" key="4">
    <source>
        <dbReference type="RuleBase" id="RU003345"/>
    </source>
</evidence>
<dbReference type="PANTHER" id="PTHR11699">
    <property type="entry name" value="ALDEHYDE DEHYDROGENASE-RELATED"/>
    <property type="match status" value="1"/>
</dbReference>
<dbReference type="Proteomes" id="UP000316083">
    <property type="component" value="Unassembled WGS sequence"/>
</dbReference>
<dbReference type="Gene3D" id="3.40.309.10">
    <property type="entry name" value="Aldehyde Dehydrogenase, Chain A, domain 2"/>
    <property type="match status" value="1"/>
</dbReference>
<name>A0A560AT36_AZOBR</name>
<dbReference type="InterPro" id="IPR016160">
    <property type="entry name" value="Ald_DH_CS_CYS"/>
</dbReference>
<dbReference type="InterPro" id="IPR016162">
    <property type="entry name" value="Ald_DH_N"/>
</dbReference>
<dbReference type="PROSITE" id="PS00687">
    <property type="entry name" value="ALDEHYDE_DEHYDR_GLU"/>
    <property type="match status" value="1"/>
</dbReference>
<evidence type="ECO:0000313" key="7">
    <source>
        <dbReference type="Proteomes" id="UP000316083"/>
    </source>
</evidence>
<evidence type="ECO:0000259" key="5">
    <source>
        <dbReference type="Pfam" id="PF00171"/>
    </source>
</evidence>
<dbReference type="AlphaFoldDB" id="A0A560AT36"/>
<reference evidence="6 7" key="1">
    <citation type="submission" date="2019-06" db="EMBL/GenBank/DDBJ databases">
        <title>Genomic Encyclopedia of Type Strains, Phase IV (KMG-V): Genome sequencing to study the core and pangenomes of soil and plant-associated prokaryotes.</title>
        <authorList>
            <person name="Whitman W."/>
        </authorList>
    </citation>
    <scope>NUCLEOTIDE SEQUENCE [LARGE SCALE GENOMIC DNA]</scope>
    <source>
        <strain evidence="6 7">BR 11796</strain>
    </source>
</reference>
<dbReference type="FunFam" id="3.40.605.10:FF:000007">
    <property type="entry name" value="NAD/NADP-dependent betaine aldehyde dehydrogenase"/>
    <property type="match status" value="1"/>
</dbReference>
<evidence type="ECO:0000256" key="3">
    <source>
        <dbReference type="PROSITE-ProRule" id="PRU10007"/>
    </source>
</evidence>
<comment type="similarity">
    <text evidence="1 4">Belongs to the aldehyde dehydrogenase family.</text>
</comment>